<evidence type="ECO:0000256" key="5">
    <source>
        <dbReference type="ARBA" id="ARBA00022692"/>
    </source>
</evidence>
<keyword evidence="6 15" id="KW-0479">Metal-binding</keyword>
<evidence type="ECO:0000259" key="17">
    <source>
        <dbReference type="PROSITE" id="PS50857"/>
    </source>
</evidence>
<dbReference type="GO" id="GO:0005507">
    <property type="term" value="F:copper ion binding"/>
    <property type="evidence" value="ECO:0007669"/>
    <property type="project" value="InterPro"/>
</dbReference>
<gene>
    <name evidence="19" type="ORF">BCF44_1304</name>
</gene>
<dbReference type="InterPro" id="IPR002429">
    <property type="entry name" value="CcO_II-like_C"/>
</dbReference>
<dbReference type="GO" id="GO:0005886">
    <property type="term" value="C:plasma membrane"/>
    <property type="evidence" value="ECO:0007669"/>
    <property type="project" value="UniProtKB-SubCell"/>
</dbReference>
<keyword evidence="9 16" id="KW-1133">Transmembrane helix</keyword>
<dbReference type="PROSITE" id="PS50857">
    <property type="entry name" value="COX2_CUA"/>
    <property type="match status" value="1"/>
</dbReference>
<dbReference type="PANTHER" id="PTHR22888:SF9">
    <property type="entry name" value="CYTOCHROME C OXIDASE SUBUNIT 2"/>
    <property type="match status" value="1"/>
</dbReference>
<evidence type="ECO:0000256" key="8">
    <source>
        <dbReference type="ARBA" id="ARBA00022982"/>
    </source>
</evidence>
<keyword evidence="5 14" id="KW-0812">Transmembrane</keyword>
<evidence type="ECO:0000256" key="12">
    <source>
        <dbReference type="ARBA" id="ARBA00024688"/>
    </source>
</evidence>
<feature type="transmembrane region" description="Helical" evidence="16">
    <location>
        <begin position="55"/>
        <end position="77"/>
    </location>
</feature>
<dbReference type="Gene3D" id="1.10.287.90">
    <property type="match status" value="1"/>
</dbReference>
<dbReference type="PROSITE" id="PS00078">
    <property type="entry name" value="COX2"/>
    <property type="match status" value="1"/>
</dbReference>
<dbReference type="EC" id="7.1.1.9" evidence="15"/>
<dbReference type="Proteomes" id="UP000256269">
    <property type="component" value="Unassembled WGS sequence"/>
</dbReference>
<evidence type="ECO:0000313" key="19">
    <source>
        <dbReference type="EMBL" id="REH27033.1"/>
    </source>
</evidence>
<dbReference type="PROSITE" id="PS51257">
    <property type="entry name" value="PROKAR_LIPOPROTEIN"/>
    <property type="match status" value="1"/>
</dbReference>
<keyword evidence="7" id="KW-1278">Translocase</keyword>
<feature type="domain" description="Cytochrome oxidase subunit II transmembrane region profile" evidence="18">
    <location>
        <begin position="29"/>
        <end position="126"/>
    </location>
</feature>
<evidence type="ECO:0000256" key="2">
    <source>
        <dbReference type="ARBA" id="ARBA00007866"/>
    </source>
</evidence>
<proteinExistence type="inferred from homology"/>
<comment type="catalytic activity">
    <reaction evidence="13 15">
        <text>4 Fe(II)-[cytochrome c] + O2 + 8 H(+)(in) = 4 Fe(III)-[cytochrome c] + 2 H2O + 4 H(+)(out)</text>
        <dbReference type="Rhea" id="RHEA:11436"/>
        <dbReference type="Rhea" id="RHEA-COMP:10350"/>
        <dbReference type="Rhea" id="RHEA-COMP:14399"/>
        <dbReference type="ChEBI" id="CHEBI:15377"/>
        <dbReference type="ChEBI" id="CHEBI:15378"/>
        <dbReference type="ChEBI" id="CHEBI:15379"/>
        <dbReference type="ChEBI" id="CHEBI:29033"/>
        <dbReference type="ChEBI" id="CHEBI:29034"/>
        <dbReference type="EC" id="7.1.1.9"/>
    </reaction>
</comment>
<evidence type="ECO:0000256" key="13">
    <source>
        <dbReference type="ARBA" id="ARBA00047816"/>
    </source>
</evidence>
<keyword evidence="8 14" id="KW-0249">Electron transport</keyword>
<evidence type="ECO:0000256" key="6">
    <source>
        <dbReference type="ARBA" id="ARBA00022723"/>
    </source>
</evidence>
<dbReference type="InterPro" id="IPR008972">
    <property type="entry name" value="Cupredoxin"/>
</dbReference>
<dbReference type="GO" id="GO:0042773">
    <property type="term" value="P:ATP synthesis coupled electron transport"/>
    <property type="evidence" value="ECO:0007669"/>
    <property type="project" value="TreeGrafter"/>
</dbReference>
<dbReference type="InterPro" id="IPR014222">
    <property type="entry name" value="Cyt_c_oxidase_su2"/>
</dbReference>
<dbReference type="GO" id="GO:0016491">
    <property type="term" value="F:oxidoreductase activity"/>
    <property type="evidence" value="ECO:0007669"/>
    <property type="project" value="InterPro"/>
</dbReference>
<dbReference type="Pfam" id="PF00116">
    <property type="entry name" value="COX2"/>
    <property type="match status" value="1"/>
</dbReference>
<evidence type="ECO:0000256" key="16">
    <source>
        <dbReference type="SAM" id="Phobius"/>
    </source>
</evidence>
<evidence type="ECO:0000256" key="11">
    <source>
        <dbReference type="ARBA" id="ARBA00023136"/>
    </source>
</evidence>
<dbReference type="InterPro" id="IPR036257">
    <property type="entry name" value="Cyt_c_oxidase_su2_TM_sf"/>
</dbReference>
<feature type="transmembrane region" description="Helical" evidence="16">
    <location>
        <begin position="98"/>
        <end position="116"/>
    </location>
</feature>
<keyword evidence="4 14" id="KW-0679">Respiratory chain</keyword>
<keyword evidence="3 14" id="KW-0813">Transport</keyword>
<dbReference type="SUPFAM" id="SSF49503">
    <property type="entry name" value="Cupredoxins"/>
    <property type="match status" value="1"/>
</dbReference>
<protein>
    <recommendedName>
        <fullName evidence="15">Cytochrome c oxidase subunit 2</fullName>
        <ecNumber evidence="15">7.1.1.9</ecNumber>
    </recommendedName>
</protein>
<comment type="cofactor">
    <cofactor evidence="15">
        <name>Cu cation</name>
        <dbReference type="ChEBI" id="CHEBI:23378"/>
    </cofactor>
    <text evidence="15">Binds a copper A center.</text>
</comment>
<dbReference type="InterPro" id="IPR045187">
    <property type="entry name" value="CcO_II"/>
</dbReference>
<dbReference type="AlphaFoldDB" id="A0A3E0GTI0"/>
<evidence type="ECO:0000256" key="7">
    <source>
        <dbReference type="ARBA" id="ARBA00022967"/>
    </source>
</evidence>
<dbReference type="Pfam" id="PF02790">
    <property type="entry name" value="COX2_TM"/>
    <property type="match status" value="1"/>
</dbReference>
<dbReference type="NCBIfam" id="TIGR02866">
    <property type="entry name" value="CoxB"/>
    <property type="match status" value="1"/>
</dbReference>
<dbReference type="EMBL" id="QUNO01000030">
    <property type="protein sequence ID" value="REH27033.1"/>
    <property type="molecule type" value="Genomic_DNA"/>
</dbReference>
<evidence type="ECO:0000256" key="4">
    <source>
        <dbReference type="ARBA" id="ARBA00022660"/>
    </source>
</evidence>
<dbReference type="InterPro" id="IPR001505">
    <property type="entry name" value="Copper_CuA"/>
</dbReference>
<dbReference type="PROSITE" id="PS50999">
    <property type="entry name" value="COX2_TM"/>
    <property type="match status" value="1"/>
</dbReference>
<dbReference type="PRINTS" id="PR01166">
    <property type="entry name" value="CYCOXIDASEII"/>
</dbReference>
<evidence type="ECO:0000256" key="14">
    <source>
        <dbReference type="RuleBase" id="RU000456"/>
    </source>
</evidence>
<evidence type="ECO:0000259" key="18">
    <source>
        <dbReference type="PROSITE" id="PS50999"/>
    </source>
</evidence>
<sequence>MRLMEGSRKARVAKLAGLAGLVAVAASGCSTDEVLRFGWPQGITPQADSMRDLWTGSVIAALVVGLIVAILILWPVVFHRKRGEELPKQLQYNHPLEIVYTVIPVVIVAVLFYFTATTENYVTDKSHKPDVTVEVIGFQWNWEFKYDDYKTPDGNPVSTVGSSSEIPLLVLPTNKWIQYNLLSTDVIHSFWVPAFNFKRDVFPDPDKNNQDSSFQNTIDQTGAFVGHCAELCGAYHSGMNFEVRALPDEEFQQYMQLRTKLNAKTGKPYTAAEALAEMNCGDLCAPQATTTHPFNTDRTSRTGS</sequence>
<evidence type="ECO:0000256" key="9">
    <source>
        <dbReference type="ARBA" id="ARBA00022989"/>
    </source>
</evidence>
<evidence type="ECO:0000256" key="3">
    <source>
        <dbReference type="ARBA" id="ARBA00022448"/>
    </source>
</evidence>
<accession>A0A3E0GTI0</accession>
<dbReference type="GO" id="GO:0004129">
    <property type="term" value="F:cytochrome-c oxidase activity"/>
    <property type="evidence" value="ECO:0007669"/>
    <property type="project" value="UniProtKB-EC"/>
</dbReference>
<keyword evidence="11 16" id="KW-0472">Membrane</keyword>
<feature type="domain" description="Cytochrome oxidase subunit II copper A binding" evidence="17">
    <location>
        <begin position="128"/>
        <end position="257"/>
    </location>
</feature>
<comment type="function">
    <text evidence="12 15">Subunits I and II form the functional core of the enzyme complex. Electrons originating in cytochrome c are transferred via heme a and Cu(A) to the binuclear center formed by heme a3 and Cu(B).</text>
</comment>
<evidence type="ECO:0000256" key="10">
    <source>
        <dbReference type="ARBA" id="ARBA00023008"/>
    </source>
</evidence>
<evidence type="ECO:0000256" key="1">
    <source>
        <dbReference type="ARBA" id="ARBA00004141"/>
    </source>
</evidence>
<reference evidence="19 20" key="1">
    <citation type="submission" date="2018-08" db="EMBL/GenBank/DDBJ databases">
        <title>Genomic Encyclopedia of Archaeal and Bacterial Type Strains, Phase II (KMG-II): from individual species to whole genera.</title>
        <authorList>
            <person name="Goeker M."/>
        </authorList>
    </citation>
    <scope>NUCLEOTIDE SEQUENCE [LARGE SCALE GENOMIC DNA]</scope>
    <source>
        <strain evidence="19 20">DSM 45791</strain>
    </source>
</reference>
<organism evidence="19 20">
    <name type="scientific">Kutzneria buriramensis</name>
    <dbReference type="NCBI Taxonomy" id="1045776"/>
    <lineage>
        <taxon>Bacteria</taxon>
        <taxon>Bacillati</taxon>
        <taxon>Actinomycetota</taxon>
        <taxon>Actinomycetes</taxon>
        <taxon>Pseudonocardiales</taxon>
        <taxon>Pseudonocardiaceae</taxon>
        <taxon>Kutzneria</taxon>
    </lineage>
</organism>
<keyword evidence="20" id="KW-1185">Reference proteome</keyword>
<dbReference type="Gene3D" id="2.60.40.420">
    <property type="entry name" value="Cupredoxins - blue copper proteins"/>
    <property type="match status" value="1"/>
</dbReference>
<dbReference type="SUPFAM" id="SSF81464">
    <property type="entry name" value="Cytochrome c oxidase subunit II-like, transmembrane region"/>
    <property type="match status" value="1"/>
</dbReference>
<keyword evidence="10 15" id="KW-0186">Copper</keyword>
<evidence type="ECO:0000256" key="15">
    <source>
        <dbReference type="RuleBase" id="RU004024"/>
    </source>
</evidence>
<name>A0A3E0GTI0_9PSEU</name>
<dbReference type="InterPro" id="IPR011759">
    <property type="entry name" value="Cyt_c_oxidase_su2_TM_dom"/>
</dbReference>
<comment type="subcellular location">
    <subcellularLocation>
        <location evidence="14">Cell membrane</location>
        <topology evidence="14">Multi-pass membrane protein</topology>
    </subcellularLocation>
    <subcellularLocation>
        <location evidence="1">Membrane</location>
        <topology evidence="1">Multi-pass membrane protein</topology>
    </subcellularLocation>
</comment>
<comment type="caution">
    <text evidence="19">The sequence shown here is derived from an EMBL/GenBank/DDBJ whole genome shotgun (WGS) entry which is preliminary data.</text>
</comment>
<evidence type="ECO:0000313" key="20">
    <source>
        <dbReference type="Proteomes" id="UP000256269"/>
    </source>
</evidence>
<dbReference type="PANTHER" id="PTHR22888">
    <property type="entry name" value="CYTOCHROME C OXIDASE, SUBUNIT II"/>
    <property type="match status" value="1"/>
</dbReference>
<comment type="similarity">
    <text evidence="2 14">Belongs to the cytochrome c oxidase subunit 2 family.</text>
</comment>